<dbReference type="PANTHER" id="PTHR35276:SF1">
    <property type="entry name" value="TRNA (MNM(5)S(2)U34)-METHYLTRANSFERASE, CHLOROPLASTIC"/>
    <property type="match status" value="1"/>
</dbReference>
<proteinExistence type="predicted"/>
<comment type="caution">
    <text evidence="1">The sequence shown here is derived from an EMBL/GenBank/DDBJ whole genome shotgun (WGS) entry which is preliminary data.</text>
</comment>
<sequence>MKLAGVLPYARSLLQSSVEPGDIVVDATAGNGHDTLFLANLVGETGTVISCDIQAEAIRATKNRIEAAGLESRVSLFNQGHQSLNTISLFNKAPIKAAIFNLGYLPKGDKSITTNGNTTIVAIEQLLERIVPQGLIILVIYHGHPEGKVEKDEVMSYLQTIPQEEAHIASYGFINQRNAPPFVVAIEKR</sequence>
<dbReference type="InterPro" id="IPR029063">
    <property type="entry name" value="SAM-dependent_MTases_sf"/>
</dbReference>
<keyword evidence="2" id="KW-1185">Reference proteome</keyword>
<organism evidence="1 2">
    <name type="scientific">Shouchella xiaoxiensis</name>
    <dbReference type="NCBI Taxonomy" id="766895"/>
    <lineage>
        <taxon>Bacteria</taxon>
        <taxon>Bacillati</taxon>
        <taxon>Bacillota</taxon>
        <taxon>Bacilli</taxon>
        <taxon>Bacillales</taxon>
        <taxon>Bacillaceae</taxon>
        <taxon>Shouchella</taxon>
    </lineage>
</organism>
<dbReference type="PANTHER" id="PTHR35276">
    <property type="entry name" value="S-ADENOSYL-L-METHIONINE-DEPENDENT METHYLTRANSFERASES SUPERFAMILY PROTEIN"/>
    <property type="match status" value="1"/>
</dbReference>
<dbReference type="SUPFAM" id="SSF53335">
    <property type="entry name" value="S-adenosyl-L-methionine-dependent methyltransferases"/>
    <property type="match status" value="1"/>
</dbReference>
<dbReference type="EMBL" id="JAFBCV010000004">
    <property type="protein sequence ID" value="MBM7838390.1"/>
    <property type="molecule type" value="Genomic_DNA"/>
</dbReference>
<dbReference type="CDD" id="cd02440">
    <property type="entry name" value="AdoMet_MTases"/>
    <property type="match status" value="1"/>
</dbReference>
<accession>A0ABS2SS99</accession>
<gene>
    <name evidence="1" type="ORF">JOC54_001646</name>
</gene>
<evidence type="ECO:0000313" key="2">
    <source>
        <dbReference type="Proteomes" id="UP001179280"/>
    </source>
</evidence>
<reference evidence="1" key="1">
    <citation type="submission" date="2021-01" db="EMBL/GenBank/DDBJ databases">
        <title>Genomic Encyclopedia of Type Strains, Phase IV (KMG-IV): sequencing the most valuable type-strain genomes for metagenomic binning, comparative biology and taxonomic classification.</title>
        <authorList>
            <person name="Goeker M."/>
        </authorList>
    </citation>
    <scope>NUCLEOTIDE SEQUENCE</scope>
    <source>
        <strain evidence="1">DSM 21943</strain>
    </source>
</reference>
<dbReference type="RefSeq" id="WP_204465579.1">
    <property type="nucleotide sequence ID" value="NZ_JAFBCV010000004.1"/>
</dbReference>
<dbReference type="InterPro" id="IPR010719">
    <property type="entry name" value="MnmM_MeTrfase"/>
</dbReference>
<name>A0ABS2SS99_9BACI</name>
<dbReference type="Gene3D" id="3.40.50.150">
    <property type="entry name" value="Vaccinia Virus protein VP39"/>
    <property type="match status" value="1"/>
</dbReference>
<dbReference type="Proteomes" id="UP001179280">
    <property type="component" value="Unassembled WGS sequence"/>
</dbReference>
<evidence type="ECO:0000313" key="1">
    <source>
        <dbReference type="EMBL" id="MBM7838390.1"/>
    </source>
</evidence>
<dbReference type="Pfam" id="PF06962">
    <property type="entry name" value="rRNA_methylase"/>
    <property type="match status" value="1"/>
</dbReference>
<protein>
    <submittedName>
        <fullName evidence="1">tRNA G37 N-methylase Trm5</fullName>
    </submittedName>
</protein>